<reference evidence="1" key="1">
    <citation type="submission" date="2014-11" db="EMBL/GenBank/DDBJ databases">
        <authorList>
            <person name="Amaro Gonzalez C."/>
        </authorList>
    </citation>
    <scope>NUCLEOTIDE SEQUENCE</scope>
</reference>
<protein>
    <submittedName>
        <fullName evidence="1">Uncharacterized protein</fullName>
    </submittedName>
</protein>
<sequence length="34" mass="4054">MKAMVRKTQFHTYKHLRKLLPLCPLHLLTMSCVD</sequence>
<evidence type="ECO:0000313" key="1">
    <source>
        <dbReference type="EMBL" id="JAI03473.1"/>
    </source>
</evidence>
<proteinExistence type="predicted"/>
<dbReference type="AlphaFoldDB" id="A0A0E9XL65"/>
<dbReference type="EMBL" id="GBXM01005105">
    <property type="protein sequence ID" value="JAI03473.1"/>
    <property type="molecule type" value="Transcribed_RNA"/>
</dbReference>
<dbReference type="PROSITE" id="PS51257">
    <property type="entry name" value="PROKAR_LIPOPROTEIN"/>
    <property type="match status" value="1"/>
</dbReference>
<organism evidence="1">
    <name type="scientific">Anguilla anguilla</name>
    <name type="common">European freshwater eel</name>
    <name type="synonym">Muraena anguilla</name>
    <dbReference type="NCBI Taxonomy" id="7936"/>
    <lineage>
        <taxon>Eukaryota</taxon>
        <taxon>Metazoa</taxon>
        <taxon>Chordata</taxon>
        <taxon>Craniata</taxon>
        <taxon>Vertebrata</taxon>
        <taxon>Euteleostomi</taxon>
        <taxon>Actinopterygii</taxon>
        <taxon>Neopterygii</taxon>
        <taxon>Teleostei</taxon>
        <taxon>Anguilliformes</taxon>
        <taxon>Anguillidae</taxon>
        <taxon>Anguilla</taxon>
    </lineage>
</organism>
<reference evidence="1" key="2">
    <citation type="journal article" date="2015" name="Fish Shellfish Immunol.">
        <title>Early steps in the European eel (Anguilla anguilla)-Vibrio vulnificus interaction in the gills: Role of the RtxA13 toxin.</title>
        <authorList>
            <person name="Callol A."/>
            <person name="Pajuelo D."/>
            <person name="Ebbesson L."/>
            <person name="Teles M."/>
            <person name="MacKenzie S."/>
            <person name="Amaro C."/>
        </authorList>
    </citation>
    <scope>NUCLEOTIDE SEQUENCE</scope>
</reference>
<accession>A0A0E9XL65</accession>
<name>A0A0E9XL65_ANGAN</name>